<gene>
    <name evidence="1" type="ORF">TSPGSL018_15975</name>
</gene>
<dbReference type="AlphaFoldDB" id="A0A061R4K0"/>
<proteinExistence type="predicted"/>
<dbReference type="EMBL" id="GBEZ01021270">
    <property type="protein sequence ID" value="JAC65466.1"/>
    <property type="molecule type" value="Transcribed_RNA"/>
</dbReference>
<name>A0A061R4K0_9CHLO</name>
<protein>
    <submittedName>
        <fullName evidence="1">Uncharacterized protein</fullName>
    </submittedName>
</protein>
<reference evidence="1" key="1">
    <citation type="submission" date="2014-05" db="EMBL/GenBank/DDBJ databases">
        <title>The transcriptome of the halophilic microalga Tetraselmis sp. GSL018 isolated from the Great Salt Lake, Utah.</title>
        <authorList>
            <person name="Jinkerson R.E."/>
            <person name="D'Adamo S."/>
            <person name="Posewitz M.C."/>
        </authorList>
    </citation>
    <scope>NUCLEOTIDE SEQUENCE</scope>
    <source>
        <strain evidence="1">GSL018</strain>
    </source>
</reference>
<accession>A0A061R4K0</accession>
<sequence length="97" mass="11402">MKSDDSDCYIKSNDKNERVETSGIMLHTLETLSENKARQQLQKYQRHRVEKVKQANELRNGYHNLALICKWNFCAACPVKICRAIWKRMCATLRNNT</sequence>
<evidence type="ECO:0000313" key="1">
    <source>
        <dbReference type="EMBL" id="JAC65466.1"/>
    </source>
</evidence>
<organism evidence="1">
    <name type="scientific">Tetraselmis sp. GSL018</name>
    <dbReference type="NCBI Taxonomy" id="582737"/>
    <lineage>
        <taxon>Eukaryota</taxon>
        <taxon>Viridiplantae</taxon>
        <taxon>Chlorophyta</taxon>
        <taxon>core chlorophytes</taxon>
        <taxon>Chlorodendrophyceae</taxon>
        <taxon>Chlorodendrales</taxon>
        <taxon>Chlorodendraceae</taxon>
        <taxon>Tetraselmis</taxon>
    </lineage>
</organism>